<protein>
    <submittedName>
        <fullName evidence="1">Rrf2 family transcriptional regulator</fullName>
    </submittedName>
</protein>
<evidence type="ECO:0000313" key="1">
    <source>
        <dbReference type="EMBL" id="MCS0597314.1"/>
    </source>
</evidence>
<keyword evidence="2" id="KW-1185">Reference proteome</keyword>
<proteinExistence type="predicted"/>
<dbReference type="InterPro" id="IPR036388">
    <property type="entry name" value="WH-like_DNA-bd_sf"/>
</dbReference>
<organism evidence="1 2">
    <name type="scientific">Massilia agri</name>
    <dbReference type="NCBI Taxonomy" id="1886785"/>
    <lineage>
        <taxon>Bacteria</taxon>
        <taxon>Pseudomonadati</taxon>
        <taxon>Pseudomonadota</taxon>
        <taxon>Betaproteobacteria</taxon>
        <taxon>Burkholderiales</taxon>
        <taxon>Oxalobacteraceae</taxon>
        <taxon>Telluria group</taxon>
        <taxon>Massilia</taxon>
    </lineage>
</organism>
<evidence type="ECO:0000313" key="2">
    <source>
        <dbReference type="Proteomes" id="UP001206572"/>
    </source>
</evidence>
<dbReference type="PANTHER" id="PTHR33221">
    <property type="entry name" value="WINGED HELIX-TURN-HELIX TRANSCRIPTIONAL REGULATOR, RRF2 FAMILY"/>
    <property type="match status" value="1"/>
</dbReference>
<dbReference type="EMBL" id="JANUHA010000008">
    <property type="protein sequence ID" value="MCS0597314.1"/>
    <property type="molecule type" value="Genomic_DNA"/>
</dbReference>
<dbReference type="Pfam" id="PF02082">
    <property type="entry name" value="Rrf2"/>
    <property type="match status" value="1"/>
</dbReference>
<accession>A0ABT2AM37</accession>
<comment type="caution">
    <text evidence="1">The sequence shown here is derived from an EMBL/GenBank/DDBJ whole genome shotgun (WGS) entry which is preliminary data.</text>
</comment>
<gene>
    <name evidence="1" type="ORF">NX780_13255</name>
</gene>
<dbReference type="Proteomes" id="UP001206572">
    <property type="component" value="Unassembled WGS sequence"/>
</dbReference>
<dbReference type="Gene3D" id="1.10.10.10">
    <property type="entry name" value="Winged helix-like DNA-binding domain superfamily/Winged helix DNA-binding domain"/>
    <property type="match status" value="1"/>
</dbReference>
<dbReference type="RefSeq" id="WP_258828341.1">
    <property type="nucleotide sequence ID" value="NZ_JANUHA010000008.1"/>
</dbReference>
<name>A0ABT2AM37_9BURK</name>
<dbReference type="SUPFAM" id="SSF46785">
    <property type="entry name" value="Winged helix' DNA-binding domain"/>
    <property type="match status" value="1"/>
</dbReference>
<dbReference type="PANTHER" id="PTHR33221:SF15">
    <property type="entry name" value="HTH-TYPE TRANSCRIPTIONAL REGULATOR YWGB-RELATED"/>
    <property type="match status" value="1"/>
</dbReference>
<sequence length="157" mass="17538">MRRDSKLSSVLHVLLHLAHSDHPMTSEDMARFLDTNPVLVRRVLAGLRERGFITSNRGHGGGWSITCDLAKVTLRDIYEAVGAPPFFAMGNRTESPGCLVEQVVNESLGEAFDEAEALLMRQLGHVTLADLSAEFNRRYDQHAYTHGVHHAHPERDL</sequence>
<dbReference type="InterPro" id="IPR000944">
    <property type="entry name" value="Tscrpt_reg_Rrf2"/>
</dbReference>
<dbReference type="InterPro" id="IPR036390">
    <property type="entry name" value="WH_DNA-bd_sf"/>
</dbReference>
<reference evidence="1 2" key="1">
    <citation type="submission" date="2022-08" db="EMBL/GenBank/DDBJ databases">
        <title>Reclassification of Massilia species as members of the genera Telluria, Duganella, Pseudoduganella, Mokoshia gen. nov. and Zemynaea gen. nov. using orthogonal and non-orthogonal genome-based approaches.</title>
        <authorList>
            <person name="Bowman J.P."/>
        </authorList>
    </citation>
    <scope>NUCLEOTIDE SEQUENCE [LARGE SCALE GENOMIC DNA]</scope>
    <source>
        <strain evidence="1 2">JCM 31661</strain>
    </source>
</reference>
<dbReference type="PROSITE" id="PS51197">
    <property type="entry name" value="HTH_RRF2_2"/>
    <property type="match status" value="1"/>
</dbReference>